<organism evidence="1 2">
    <name type="scientific">Bibersteinia trehalosi USDA-ARS-USMARC-189</name>
    <dbReference type="NCBI Taxonomy" id="1263831"/>
    <lineage>
        <taxon>Bacteria</taxon>
        <taxon>Pseudomonadati</taxon>
        <taxon>Pseudomonadota</taxon>
        <taxon>Gammaproteobacteria</taxon>
        <taxon>Pasteurellales</taxon>
        <taxon>Pasteurellaceae</taxon>
        <taxon>Bibersteinia</taxon>
    </lineage>
</organism>
<accession>A0ABM5PF83</accession>
<name>A0ABM5PF83_BIBTR</name>
<dbReference type="InterPro" id="IPR029044">
    <property type="entry name" value="Nucleotide-diphossugar_trans"/>
</dbReference>
<dbReference type="EMBL" id="CP006955">
    <property type="protein sequence ID" value="AHG84815.1"/>
    <property type="molecule type" value="Genomic_DNA"/>
</dbReference>
<dbReference type="CDD" id="cd04183">
    <property type="entry name" value="GT2_BcE_like"/>
    <property type="match status" value="1"/>
</dbReference>
<dbReference type="SUPFAM" id="SSF53448">
    <property type="entry name" value="Nucleotide-diphospho-sugar transferases"/>
    <property type="match status" value="1"/>
</dbReference>
<evidence type="ECO:0000313" key="1">
    <source>
        <dbReference type="EMBL" id="AHG84815.1"/>
    </source>
</evidence>
<reference evidence="1 2" key="1">
    <citation type="submission" date="2013-12" db="EMBL/GenBank/DDBJ databases">
        <title>Annotation of the Bibersteinia trehalosi USDA-ARS-USMARC-189 complete genome.</title>
        <authorList>
            <person name="Harhay G.P."/>
            <person name="McVey S."/>
            <person name="Clawson M.L."/>
            <person name="Bono J."/>
            <person name="Heaton M.P."/>
            <person name="Chitko-Mckown C.G."/>
            <person name="Harhay D.M."/>
            <person name="Smith T.P.L."/>
        </authorList>
    </citation>
    <scope>NUCLEOTIDE SEQUENCE [LARGE SCALE GENOMIC DNA]</scope>
    <source>
        <strain evidence="1 2">USDA-ARS-USMARC-189</strain>
    </source>
</reference>
<protein>
    <submittedName>
        <fullName evidence="1">BcbE</fullName>
    </submittedName>
</protein>
<dbReference type="RefSeq" id="WP_015431846.1">
    <property type="nucleotide sequence ID" value="NZ_CP006955.1"/>
</dbReference>
<dbReference type="Gene3D" id="3.90.550.10">
    <property type="entry name" value="Spore Coat Polysaccharide Biosynthesis Protein SpsA, Chain A"/>
    <property type="match status" value="1"/>
</dbReference>
<gene>
    <name evidence="1" type="ORF">F543_19540</name>
</gene>
<dbReference type="InterPro" id="IPR016873">
    <property type="entry name" value="Caps_polysacc_synth_BcbE_prd"/>
</dbReference>
<dbReference type="Proteomes" id="UP000019092">
    <property type="component" value="Chromosome"/>
</dbReference>
<dbReference type="PIRSF" id="PIRSF028162">
    <property type="entry name" value="BcbE_prd"/>
    <property type="match status" value="1"/>
</dbReference>
<evidence type="ECO:0000313" key="2">
    <source>
        <dbReference type="Proteomes" id="UP000019092"/>
    </source>
</evidence>
<keyword evidence="2" id="KW-1185">Reference proteome</keyword>
<proteinExistence type="predicted"/>
<sequence>MFIIPMAGLSSRFFKAGYTKPKYQLDLNGESVFSWSVKSFEKYFKTDKFVFIYRDVYETKSFLEQEISKLGIIDYELVCLPNETLGQADTVYQGISHISSDDEIYIFNIDSRIVNFTKPSWVSECDGYLEVFKGEGEHWSFAQPQENSRRVVRTTEKERISDLCSDGLYYFKQKSVFEELFLNARKIGNTTKNEYYIAPLYNDLISQQAVVFYDLITSDRILFCGTPDEYLGLLNSKEYV</sequence>